<dbReference type="Proteomes" id="UP000319383">
    <property type="component" value="Chromosome"/>
</dbReference>
<dbReference type="RefSeq" id="WP_145376284.1">
    <property type="nucleotide sequence ID" value="NZ_CAXBED010000112.1"/>
</dbReference>
<keyword evidence="1 2" id="KW-0812">Transmembrane</keyword>
<dbReference type="Gene3D" id="1.20.1300.10">
    <property type="entry name" value="Fumarate reductase/succinate dehydrogenase, transmembrane subunit"/>
    <property type="match status" value="1"/>
</dbReference>
<feature type="transmembrane region" description="Helical" evidence="1">
    <location>
        <begin position="115"/>
        <end position="135"/>
    </location>
</feature>
<reference evidence="2 3" key="1">
    <citation type="submission" date="2019-02" db="EMBL/GenBank/DDBJ databases">
        <title>Deep-cultivation of Planctomycetes and their phenomic and genomic characterization uncovers novel biology.</title>
        <authorList>
            <person name="Wiegand S."/>
            <person name="Jogler M."/>
            <person name="Boedeker C."/>
            <person name="Pinto D."/>
            <person name="Vollmers J."/>
            <person name="Rivas-Marin E."/>
            <person name="Kohn T."/>
            <person name="Peeters S.H."/>
            <person name="Heuer A."/>
            <person name="Rast P."/>
            <person name="Oberbeckmann S."/>
            <person name="Bunk B."/>
            <person name="Jeske O."/>
            <person name="Meyerdierks A."/>
            <person name="Storesund J.E."/>
            <person name="Kallscheuer N."/>
            <person name="Luecker S."/>
            <person name="Lage O.M."/>
            <person name="Pohl T."/>
            <person name="Merkel B.J."/>
            <person name="Hornburger P."/>
            <person name="Mueller R.-W."/>
            <person name="Bruemmer F."/>
            <person name="Labrenz M."/>
            <person name="Spormann A.M."/>
            <person name="Op den Camp H."/>
            <person name="Overmann J."/>
            <person name="Amann R."/>
            <person name="Jetten M.S.M."/>
            <person name="Mascher T."/>
            <person name="Medema M.H."/>
            <person name="Devos D.P."/>
            <person name="Kaster A.-K."/>
            <person name="Ovreas L."/>
            <person name="Rohde M."/>
            <person name="Galperin M.Y."/>
            <person name="Jogler C."/>
        </authorList>
    </citation>
    <scope>NUCLEOTIDE SEQUENCE [LARGE SCALE GENOMIC DNA]</scope>
    <source>
        <strain evidence="2 3">Mal52</strain>
    </source>
</reference>
<proteinExistence type="predicted"/>
<keyword evidence="3" id="KW-1185">Reference proteome</keyword>
<feature type="transmembrane region" description="Helical" evidence="1">
    <location>
        <begin position="58"/>
        <end position="82"/>
    </location>
</feature>
<feature type="transmembrane region" description="Helical" evidence="1">
    <location>
        <begin position="16"/>
        <end position="38"/>
    </location>
</feature>
<sequence>MTSLIRALSSSIGKKLLMGITGLALCGFLVVHLSGNFLLYVGAEQYDAYAHALHSQKILLPIAETGLFILLILHIALGIITARENWAARAVRYDMQRSKVVETTSKGAPNFASKYMFVTGLVVLMFLLVHLGHFKFDVISPSPEGLTEFANASRILSQGFTHIVYLVGTLVLGFHLLHGFQSAFQSLGINHPKYTKPIKILGILFAMTISLGFASFPLMGIFGYFSGESTPPVAEAPESPATAAPE</sequence>
<accession>A0A517ZNF8</accession>
<evidence type="ECO:0000256" key="1">
    <source>
        <dbReference type="SAM" id="Phobius"/>
    </source>
</evidence>
<dbReference type="InterPro" id="IPR011138">
    <property type="entry name" value="Cytochrome_b-558"/>
</dbReference>
<dbReference type="CDD" id="cd03498">
    <property type="entry name" value="SQR_TypeB_2_TM"/>
    <property type="match status" value="1"/>
</dbReference>
<dbReference type="EMBL" id="CP036276">
    <property type="protein sequence ID" value="QDU44006.1"/>
    <property type="molecule type" value="Genomic_DNA"/>
</dbReference>
<organism evidence="2 3">
    <name type="scientific">Symmachiella dynata</name>
    <dbReference type="NCBI Taxonomy" id="2527995"/>
    <lineage>
        <taxon>Bacteria</taxon>
        <taxon>Pseudomonadati</taxon>
        <taxon>Planctomycetota</taxon>
        <taxon>Planctomycetia</taxon>
        <taxon>Planctomycetales</taxon>
        <taxon>Planctomycetaceae</taxon>
        <taxon>Symmachiella</taxon>
    </lineage>
</organism>
<dbReference type="AlphaFoldDB" id="A0A517ZNF8"/>
<dbReference type="SUPFAM" id="SSF81343">
    <property type="entry name" value="Fumarate reductase respiratory complex transmembrane subunits"/>
    <property type="match status" value="1"/>
</dbReference>
<dbReference type="KEGG" id="sdyn:Mal52_24840"/>
<evidence type="ECO:0000313" key="2">
    <source>
        <dbReference type="EMBL" id="QDU44006.1"/>
    </source>
</evidence>
<dbReference type="OrthoDB" id="9802842at2"/>
<gene>
    <name evidence="2" type="ORF">Mal52_24840</name>
</gene>
<keyword evidence="1" id="KW-1133">Transmembrane helix</keyword>
<feature type="transmembrane region" description="Helical" evidence="1">
    <location>
        <begin position="198"/>
        <end position="225"/>
    </location>
</feature>
<evidence type="ECO:0000313" key="3">
    <source>
        <dbReference type="Proteomes" id="UP000319383"/>
    </source>
</evidence>
<name>A0A517ZNF8_9PLAN</name>
<dbReference type="InterPro" id="IPR034804">
    <property type="entry name" value="SQR/QFR_C/D"/>
</dbReference>
<protein>
    <submittedName>
        <fullName evidence="2">Succinate dehydrogenase/Fumarate reductase transmembrane subunit</fullName>
    </submittedName>
</protein>
<dbReference type="NCBIfam" id="TIGR02046">
    <property type="entry name" value="sdhC_b558_fam"/>
    <property type="match status" value="1"/>
</dbReference>
<dbReference type="GO" id="GO:0016020">
    <property type="term" value="C:membrane"/>
    <property type="evidence" value="ECO:0007669"/>
    <property type="project" value="InterPro"/>
</dbReference>
<feature type="transmembrane region" description="Helical" evidence="1">
    <location>
        <begin position="155"/>
        <end position="177"/>
    </location>
</feature>
<keyword evidence="1" id="KW-0472">Membrane</keyword>